<protein>
    <submittedName>
        <fullName evidence="1">Uncharacterized protein</fullName>
    </submittedName>
</protein>
<keyword evidence="2" id="KW-1185">Reference proteome</keyword>
<evidence type="ECO:0000313" key="1">
    <source>
        <dbReference type="EMBL" id="MEJ8821445.1"/>
    </source>
</evidence>
<sequence length="195" mass="21215">MSEIIGTNAVAAHDLLKACIHEHAHRWVAWHHGMRGVVTIEHNHRGGLEEKHWGGRFYMFQVPATVAARRAIGLAGYVAERMHEDSDMEAFEISDSLECGDGELSSTDEPFAAGHTEGDVATCMALVRTYWPEILRDAHAEAHRCMGPQVETPTLAGAGVHEDQAAFEFNLALNSRGCSKNGQAENCAIAQRGAA</sequence>
<dbReference type="EMBL" id="JBBKZV010000002">
    <property type="protein sequence ID" value="MEJ8821445.1"/>
    <property type="molecule type" value="Genomic_DNA"/>
</dbReference>
<reference evidence="1 2" key="1">
    <citation type="submission" date="2024-03" db="EMBL/GenBank/DDBJ databases">
        <title>Novel species of the genus Variovorax.</title>
        <authorList>
            <person name="Liu Q."/>
            <person name="Xin Y.-H."/>
        </authorList>
    </citation>
    <scope>NUCLEOTIDE SEQUENCE [LARGE SCALE GENOMIC DNA]</scope>
    <source>
        <strain evidence="1 2">KACC 18501</strain>
    </source>
</reference>
<organism evidence="1 2">
    <name type="scientific">Variovorax humicola</name>
    <dbReference type="NCBI Taxonomy" id="1769758"/>
    <lineage>
        <taxon>Bacteria</taxon>
        <taxon>Pseudomonadati</taxon>
        <taxon>Pseudomonadota</taxon>
        <taxon>Betaproteobacteria</taxon>
        <taxon>Burkholderiales</taxon>
        <taxon>Comamonadaceae</taxon>
        <taxon>Variovorax</taxon>
    </lineage>
</organism>
<evidence type="ECO:0000313" key="2">
    <source>
        <dbReference type="Proteomes" id="UP001363010"/>
    </source>
</evidence>
<proteinExistence type="predicted"/>
<name>A0ABU8VUV3_9BURK</name>
<dbReference type="RefSeq" id="WP_340362495.1">
    <property type="nucleotide sequence ID" value="NZ_JBBKZV010000002.1"/>
</dbReference>
<accession>A0ABU8VUV3</accession>
<gene>
    <name evidence="1" type="ORF">WKW80_05255</name>
</gene>
<comment type="caution">
    <text evidence="1">The sequence shown here is derived from an EMBL/GenBank/DDBJ whole genome shotgun (WGS) entry which is preliminary data.</text>
</comment>
<dbReference type="Proteomes" id="UP001363010">
    <property type="component" value="Unassembled WGS sequence"/>
</dbReference>